<dbReference type="FunFam" id="3.40.190.10:FF:000036">
    <property type="entry name" value="Dipeptide ABC transporter, substrate-binding protein"/>
    <property type="match status" value="1"/>
</dbReference>
<gene>
    <name evidence="4" type="ORF">HMPREF0027_2455</name>
</gene>
<dbReference type="AlphaFoldDB" id="E8KKT8"/>
<dbReference type="EMBL" id="AEVG01000170">
    <property type="protein sequence ID" value="EFX90489.1"/>
    <property type="molecule type" value="Genomic_DNA"/>
</dbReference>
<dbReference type="GO" id="GO:1904680">
    <property type="term" value="F:peptide transmembrane transporter activity"/>
    <property type="evidence" value="ECO:0007669"/>
    <property type="project" value="TreeGrafter"/>
</dbReference>
<evidence type="ECO:0000259" key="3">
    <source>
        <dbReference type="Pfam" id="PF00496"/>
    </source>
</evidence>
<evidence type="ECO:0000256" key="2">
    <source>
        <dbReference type="ARBA" id="ARBA00022729"/>
    </source>
</evidence>
<dbReference type="GO" id="GO:0042938">
    <property type="term" value="P:dipeptide transport"/>
    <property type="evidence" value="ECO:0007669"/>
    <property type="project" value="TreeGrafter"/>
</dbReference>
<comment type="similarity">
    <text evidence="1">Belongs to the bacterial solute-binding protein 5 family.</text>
</comment>
<feature type="non-terminal residue" evidence="4">
    <location>
        <position position="154"/>
    </location>
</feature>
<dbReference type="InterPro" id="IPR000914">
    <property type="entry name" value="SBP_5_dom"/>
</dbReference>
<evidence type="ECO:0000256" key="1">
    <source>
        <dbReference type="ARBA" id="ARBA00005695"/>
    </source>
</evidence>
<dbReference type="GO" id="GO:0030288">
    <property type="term" value="C:outer membrane-bounded periplasmic space"/>
    <property type="evidence" value="ECO:0007669"/>
    <property type="project" value="TreeGrafter"/>
</dbReference>
<proteinExistence type="inferred from homology"/>
<dbReference type="Proteomes" id="UP000005467">
    <property type="component" value="Unassembled WGS sequence"/>
</dbReference>
<dbReference type="Gene3D" id="3.40.190.10">
    <property type="entry name" value="Periplasmic binding protein-like II"/>
    <property type="match status" value="1"/>
</dbReference>
<feature type="domain" description="Solute-binding protein family 5" evidence="3">
    <location>
        <begin position="5"/>
        <end position="153"/>
    </location>
</feature>
<dbReference type="HOGENOM" id="CLU_1707883_0_0_6"/>
<reference evidence="4 5" key="1">
    <citation type="submission" date="2011-01" db="EMBL/GenBank/DDBJ databases">
        <authorList>
            <person name="Muzny D."/>
            <person name="Qin X."/>
            <person name="Deng J."/>
            <person name="Jiang H."/>
            <person name="Liu Y."/>
            <person name="Qu J."/>
            <person name="Song X.-Z."/>
            <person name="Zhang L."/>
            <person name="Thornton R."/>
            <person name="Coyle M."/>
            <person name="Francisco L."/>
            <person name="Jackson L."/>
            <person name="Javaid M."/>
            <person name="Korchina V."/>
            <person name="Kovar C."/>
            <person name="Mata R."/>
            <person name="Mathew T."/>
            <person name="Ngo R."/>
            <person name="Nguyen L."/>
            <person name="Nguyen N."/>
            <person name="Okwuonu G."/>
            <person name="Ongeri F."/>
            <person name="Pham C."/>
            <person name="Simmons D."/>
            <person name="Wilczek-Boney K."/>
            <person name="Hale W."/>
            <person name="Jakkamsetti A."/>
            <person name="Pham P."/>
            <person name="Ruth R."/>
            <person name="San Lucas F."/>
            <person name="Warren J."/>
            <person name="Zhang J."/>
            <person name="Zhao Z."/>
            <person name="Zhou C."/>
            <person name="Zhu D."/>
            <person name="Lee S."/>
            <person name="Bess C."/>
            <person name="Blankenburg K."/>
            <person name="Forbes L."/>
            <person name="Fu Q."/>
            <person name="Gubbala S."/>
            <person name="Hirani K."/>
            <person name="Jayaseelan J.C."/>
            <person name="Lara F."/>
            <person name="Munidasa M."/>
            <person name="Palculict T."/>
            <person name="Patil S."/>
            <person name="Pu L.-L."/>
            <person name="Saada N."/>
            <person name="Tang L."/>
            <person name="Weissenberger G."/>
            <person name="Zhu Y."/>
            <person name="Hemphill L."/>
            <person name="Shang Y."/>
            <person name="Youmans B."/>
            <person name="Ayvaz T."/>
            <person name="Ross M."/>
            <person name="Santibanez J."/>
            <person name="Aqrawi P."/>
            <person name="Gross S."/>
            <person name="Joshi V."/>
            <person name="Fowler G."/>
            <person name="Nazareth L."/>
            <person name="Reid J."/>
            <person name="Worley K."/>
            <person name="Petrosino J."/>
            <person name="Highlander S."/>
            <person name="Gibbs R."/>
        </authorList>
    </citation>
    <scope>NUCLEOTIDE SEQUENCE [LARGE SCALE GENOMIC DNA]</scope>
    <source>
        <strain evidence="4 5">ATCC 25976</strain>
    </source>
</reference>
<name>E8KKT8_9PAST</name>
<comment type="caution">
    <text evidence="4">The sequence shown here is derived from an EMBL/GenBank/DDBJ whole genome shotgun (WGS) entry which is preliminary data.</text>
</comment>
<protein>
    <recommendedName>
        <fullName evidence="3">Solute-binding protein family 5 domain-containing protein</fullName>
    </recommendedName>
</protein>
<evidence type="ECO:0000313" key="4">
    <source>
        <dbReference type="EMBL" id="EFX90489.1"/>
    </source>
</evidence>
<dbReference type="PANTHER" id="PTHR30290:SF38">
    <property type="entry name" value="D,D-DIPEPTIDE-BINDING PERIPLASMIC PROTEIN DDPA-RELATED"/>
    <property type="match status" value="1"/>
</dbReference>
<organism evidence="4 5">
    <name type="scientific">Actinobacillus ureae ATCC 25976</name>
    <dbReference type="NCBI Taxonomy" id="887324"/>
    <lineage>
        <taxon>Bacteria</taxon>
        <taxon>Pseudomonadati</taxon>
        <taxon>Pseudomonadota</taxon>
        <taxon>Gammaproteobacteria</taxon>
        <taxon>Pasteurellales</taxon>
        <taxon>Pasteurellaceae</taxon>
        <taxon>Actinobacillus</taxon>
    </lineage>
</organism>
<dbReference type="SUPFAM" id="SSF53850">
    <property type="entry name" value="Periplasmic binding protein-like II"/>
    <property type="match status" value="1"/>
</dbReference>
<sequence>MDMPNIIEKVEKVDTYVVKFHLKVPNAPFLANLAMDFASIFSSEYADQMLKAGTLEKVDTAPIGTEPFEFAGLQKDAYVRFKAFDDYWQGRAKLDRLVFSVTPDATVCYAKLQKNECQAIPYPNPADIAQMKADTNLVLEKSGLNIGYITFNLG</sequence>
<dbReference type="PANTHER" id="PTHR30290">
    <property type="entry name" value="PERIPLASMIC BINDING COMPONENT OF ABC TRANSPORTER"/>
    <property type="match status" value="1"/>
</dbReference>
<dbReference type="Pfam" id="PF00496">
    <property type="entry name" value="SBP_bac_5"/>
    <property type="match status" value="1"/>
</dbReference>
<dbReference type="Gene3D" id="3.90.76.10">
    <property type="entry name" value="Dipeptide-binding Protein, Domain 1"/>
    <property type="match status" value="1"/>
</dbReference>
<accession>E8KKT8</accession>
<evidence type="ECO:0000313" key="5">
    <source>
        <dbReference type="Proteomes" id="UP000005467"/>
    </source>
</evidence>
<keyword evidence="2" id="KW-0732">Signal</keyword>
<dbReference type="InterPro" id="IPR039424">
    <property type="entry name" value="SBP_5"/>
</dbReference>
<keyword evidence="5" id="KW-1185">Reference proteome</keyword>